<evidence type="ECO:0000313" key="2">
    <source>
        <dbReference type="EMBL" id="GAH41644.1"/>
    </source>
</evidence>
<keyword evidence="1" id="KW-0472">Membrane</keyword>
<dbReference type="AlphaFoldDB" id="X1GJ55"/>
<organism evidence="2">
    <name type="scientific">marine sediment metagenome</name>
    <dbReference type="NCBI Taxonomy" id="412755"/>
    <lineage>
        <taxon>unclassified sequences</taxon>
        <taxon>metagenomes</taxon>
        <taxon>ecological metagenomes</taxon>
    </lineage>
</organism>
<accession>X1GJ55</accession>
<feature type="transmembrane region" description="Helical" evidence="1">
    <location>
        <begin position="21"/>
        <end position="41"/>
    </location>
</feature>
<proteinExistence type="predicted"/>
<sequence>MPRKIIPLEIFFKIILGHFELLIGFFGSWAVSIIILVIYKWKQGDRLPKGSILVGKNNNIKVAGPPGSR</sequence>
<reference evidence="2" key="1">
    <citation type="journal article" date="2014" name="Front. Microbiol.">
        <title>High frequency of phylogenetically diverse reductive dehalogenase-homologous genes in deep subseafloor sedimentary metagenomes.</title>
        <authorList>
            <person name="Kawai M."/>
            <person name="Futagami T."/>
            <person name="Toyoda A."/>
            <person name="Takaki Y."/>
            <person name="Nishi S."/>
            <person name="Hori S."/>
            <person name="Arai W."/>
            <person name="Tsubouchi T."/>
            <person name="Morono Y."/>
            <person name="Uchiyama I."/>
            <person name="Ito T."/>
            <person name="Fujiyama A."/>
            <person name="Inagaki F."/>
            <person name="Takami H."/>
        </authorList>
    </citation>
    <scope>NUCLEOTIDE SEQUENCE</scope>
    <source>
        <strain evidence="2">Expedition CK06-06</strain>
    </source>
</reference>
<keyword evidence="1" id="KW-1133">Transmembrane helix</keyword>
<protein>
    <submittedName>
        <fullName evidence="2">Uncharacterized protein</fullName>
    </submittedName>
</protein>
<dbReference type="EMBL" id="BARU01007127">
    <property type="protein sequence ID" value="GAH41644.1"/>
    <property type="molecule type" value="Genomic_DNA"/>
</dbReference>
<name>X1GJ55_9ZZZZ</name>
<gene>
    <name evidence="2" type="ORF">S03H2_14054</name>
</gene>
<feature type="non-terminal residue" evidence="2">
    <location>
        <position position="69"/>
    </location>
</feature>
<keyword evidence="1" id="KW-0812">Transmembrane</keyword>
<comment type="caution">
    <text evidence="2">The sequence shown here is derived from an EMBL/GenBank/DDBJ whole genome shotgun (WGS) entry which is preliminary data.</text>
</comment>
<evidence type="ECO:0000256" key="1">
    <source>
        <dbReference type="SAM" id="Phobius"/>
    </source>
</evidence>